<protein>
    <submittedName>
        <fullName evidence="1">Uncharacterized protein</fullName>
    </submittedName>
</protein>
<sequence>MLWLSETHPASATVAAVRLDRWYPDGPCLCVAQQSALAFYALAEHSTDDQGEQQAQRPLSLLERVPLRARILALDAVRTDGAPDRIVVLTDHPVPRLIALRPTSASDVYDAAQPRPWPHIHTETSLVLHDAARPPAELGLGLYVEPSSAALRGRWAAAHTHTGQLRVVPLDGTEAPVQASHAFNARYVTR</sequence>
<name>A0ABY8EPV0_MALFU</name>
<gene>
    <name evidence="1" type="ORF">GLX27_002285</name>
</gene>
<dbReference type="Gene3D" id="2.130.10.10">
    <property type="entry name" value="YVTN repeat-like/Quinoprotein amine dehydrogenase"/>
    <property type="match status" value="1"/>
</dbReference>
<evidence type="ECO:0000313" key="2">
    <source>
        <dbReference type="Proteomes" id="UP000818624"/>
    </source>
</evidence>
<dbReference type="InterPro" id="IPR015943">
    <property type="entry name" value="WD40/YVTN_repeat-like_dom_sf"/>
</dbReference>
<keyword evidence="2" id="KW-1185">Reference proteome</keyword>
<organism evidence="1 2">
    <name type="scientific">Malassezia furfur</name>
    <name type="common">Pityriasis versicolor infection agent</name>
    <name type="synonym">Pityrosporum furfur</name>
    <dbReference type="NCBI Taxonomy" id="55194"/>
    <lineage>
        <taxon>Eukaryota</taxon>
        <taxon>Fungi</taxon>
        <taxon>Dikarya</taxon>
        <taxon>Basidiomycota</taxon>
        <taxon>Ustilaginomycotina</taxon>
        <taxon>Malasseziomycetes</taxon>
        <taxon>Malasseziales</taxon>
        <taxon>Malasseziaceae</taxon>
        <taxon>Malassezia</taxon>
    </lineage>
</organism>
<dbReference type="EMBL" id="CP046235">
    <property type="protein sequence ID" value="WFD47633.1"/>
    <property type="molecule type" value="Genomic_DNA"/>
</dbReference>
<evidence type="ECO:0000313" key="1">
    <source>
        <dbReference type="EMBL" id="WFD47633.1"/>
    </source>
</evidence>
<reference evidence="1 2" key="1">
    <citation type="journal article" date="2020" name="Elife">
        <title>Loss of centromere function drives karyotype evolution in closely related Malassezia species.</title>
        <authorList>
            <person name="Sankaranarayanan S.R."/>
            <person name="Ianiri G."/>
            <person name="Coelho M.A."/>
            <person name="Reza M.H."/>
            <person name="Thimmappa B.C."/>
            <person name="Ganguly P."/>
            <person name="Vadnala R.N."/>
            <person name="Sun S."/>
            <person name="Siddharthan R."/>
            <person name="Tellgren-Roth C."/>
            <person name="Dawson T.L."/>
            <person name="Heitman J."/>
            <person name="Sanyal K."/>
        </authorList>
    </citation>
    <scope>NUCLEOTIDE SEQUENCE [LARGE SCALE GENOMIC DNA]</scope>
    <source>
        <strain evidence="1">CBS14141</strain>
    </source>
</reference>
<proteinExistence type="predicted"/>
<dbReference type="Proteomes" id="UP000818624">
    <property type="component" value="Chromosome 2"/>
</dbReference>
<accession>A0ABY8EPV0</accession>